<keyword evidence="16" id="KW-1185">Reference proteome</keyword>
<dbReference type="STRING" id="131310.A0A0N5A1B2"/>
<dbReference type="WBParaSite" id="PTRK_0001541100.1">
    <property type="protein sequence ID" value="PTRK_0001541100.1"/>
    <property type="gene ID" value="PTRK_0001541100"/>
</dbReference>
<evidence type="ECO:0000256" key="5">
    <source>
        <dbReference type="ARBA" id="ARBA00022692"/>
    </source>
</evidence>
<evidence type="ECO:0000256" key="8">
    <source>
        <dbReference type="ARBA" id="ARBA00023065"/>
    </source>
</evidence>
<feature type="transmembrane region" description="Helical" evidence="14">
    <location>
        <begin position="328"/>
        <end position="355"/>
    </location>
</feature>
<keyword evidence="11 13" id="KW-0739">Sodium transport</keyword>
<evidence type="ECO:0000256" key="4">
    <source>
        <dbReference type="ARBA" id="ARBA00022461"/>
    </source>
</evidence>
<keyword evidence="8 13" id="KW-0406">Ion transport</keyword>
<comment type="subcellular location">
    <subcellularLocation>
        <location evidence="1">Membrane</location>
        <topology evidence="1">Multi-pass membrane protein</topology>
    </subcellularLocation>
</comment>
<feature type="signal peptide" evidence="15">
    <location>
        <begin position="1"/>
        <end position="17"/>
    </location>
</feature>
<feature type="chain" id="PRO_5005892478" evidence="15">
    <location>
        <begin position="18"/>
        <end position="358"/>
    </location>
</feature>
<organism evidence="16 17">
    <name type="scientific">Parastrongyloides trichosuri</name>
    <name type="common">Possum-specific nematode worm</name>
    <dbReference type="NCBI Taxonomy" id="131310"/>
    <lineage>
        <taxon>Eukaryota</taxon>
        <taxon>Metazoa</taxon>
        <taxon>Ecdysozoa</taxon>
        <taxon>Nematoda</taxon>
        <taxon>Chromadorea</taxon>
        <taxon>Rhabditida</taxon>
        <taxon>Tylenchina</taxon>
        <taxon>Panagrolaimomorpha</taxon>
        <taxon>Strongyloidoidea</taxon>
        <taxon>Strongyloididae</taxon>
        <taxon>Parastrongyloides</taxon>
    </lineage>
</organism>
<proteinExistence type="inferred from homology"/>
<comment type="similarity">
    <text evidence="2 13">Belongs to the amiloride-sensitive sodium channel (TC 1.A.6) family.</text>
</comment>
<accession>A0A0N5A1B2</accession>
<evidence type="ECO:0000313" key="16">
    <source>
        <dbReference type="Proteomes" id="UP000038045"/>
    </source>
</evidence>
<evidence type="ECO:0000256" key="15">
    <source>
        <dbReference type="SAM" id="SignalP"/>
    </source>
</evidence>
<keyword evidence="15" id="KW-0732">Signal</keyword>
<dbReference type="Pfam" id="PF00858">
    <property type="entry name" value="ASC"/>
    <property type="match status" value="1"/>
</dbReference>
<evidence type="ECO:0000256" key="1">
    <source>
        <dbReference type="ARBA" id="ARBA00004141"/>
    </source>
</evidence>
<evidence type="ECO:0000256" key="7">
    <source>
        <dbReference type="ARBA" id="ARBA00023053"/>
    </source>
</evidence>
<dbReference type="GO" id="GO:0005886">
    <property type="term" value="C:plasma membrane"/>
    <property type="evidence" value="ECO:0007669"/>
    <property type="project" value="TreeGrafter"/>
</dbReference>
<dbReference type="PANTHER" id="PTHR11690">
    <property type="entry name" value="AMILORIDE-SENSITIVE SODIUM CHANNEL-RELATED"/>
    <property type="match status" value="1"/>
</dbReference>
<sequence>MYFIVLILNFSYEIVFCDQASLITTILNEMDDSPMILQETLPYLFNESNVEEKMKLSWVNDEIFYNIMFDERNISFEPYFKMDYDPTLGTCFTFNHMDLNESIRSMYVMENYGLDIMLNLNSDDMLPWIEFGGFYIIIHNRNELFSKDSIMYKAVRNYKNFFYVKTSDQKKLAFPYSNCIDKDKYLGNYYFYGDYTQDGCYRSCYLKYVYEICKCQDPNYLIKKDLGKYCTNDNLDCIINIKETRGDPSFWDECDCPIRCESREYSITYSSAKFPDIMPDCKMFNDPFYSLNTTCRDIFIDKVWIQVTLMDTSSSVILENPKYTFTRILANFGAITGMLIGFSLVTIFEIFLFGINLR</sequence>
<keyword evidence="4 13" id="KW-0894">Sodium channel</keyword>
<evidence type="ECO:0000256" key="14">
    <source>
        <dbReference type="SAM" id="Phobius"/>
    </source>
</evidence>
<evidence type="ECO:0000256" key="3">
    <source>
        <dbReference type="ARBA" id="ARBA00022448"/>
    </source>
</evidence>
<keyword evidence="7" id="KW-0915">Sodium</keyword>
<dbReference type="PRINTS" id="PR01078">
    <property type="entry name" value="AMINACHANNEL"/>
</dbReference>
<evidence type="ECO:0000256" key="10">
    <source>
        <dbReference type="ARBA" id="ARBA00023180"/>
    </source>
</evidence>
<keyword evidence="12 13" id="KW-0407">Ion channel</keyword>
<evidence type="ECO:0000256" key="12">
    <source>
        <dbReference type="ARBA" id="ARBA00023303"/>
    </source>
</evidence>
<evidence type="ECO:0000256" key="6">
    <source>
        <dbReference type="ARBA" id="ARBA00022989"/>
    </source>
</evidence>
<dbReference type="PANTHER" id="PTHR11690:SF248">
    <property type="entry name" value="PICKPOCKET 17, ISOFORM A"/>
    <property type="match status" value="1"/>
</dbReference>
<keyword evidence="10" id="KW-0325">Glycoprotein</keyword>
<dbReference type="AlphaFoldDB" id="A0A0N5A1B2"/>
<evidence type="ECO:0000256" key="2">
    <source>
        <dbReference type="ARBA" id="ARBA00007193"/>
    </source>
</evidence>
<name>A0A0N5A1B2_PARTI</name>
<dbReference type="Gene3D" id="1.10.287.820">
    <property type="entry name" value="Acid-sensing ion channel domain"/>
    <property type="match status" value="1"/>
</dbReference>
<dbReference type="InterPro" id="IPR001873">
    <property type="entry name" value="ENaC"/>
</dbReference>
<keyword evidence="5 13" id="KW-0812">Transmembrane</keyword>
<evidence type="ECO:0000256" key="13">
    <source>
        <dbReference type="RuleBase" id="RU000679"/>
    </source>
</evidence>
<protein>
    <submittedName>
        <fullName evidence="17">Ion channel</fullName>
    </submittedName>
</protein>
<reference evidence="17" key="1">
    <citation type="submission" date="2017-02" db="UniProtKB">
        <authorList>
            <consortium name="WormBaseParasite"/>
        </authorList>
    </citation>
    <scope>IDENTIFICATION</scope>
</reference>
<dbReference type="Gene3D" id="1.10.287.770">
    <property type="entry name" value="YojJ-like"/>
    <property type="match status" value="1"/>
</dbReference>
<dbReference type="Proteomes" id="UP000038045">
    <property type="component" value="Unplaced"/>
</dbReference>
<evidence type="ECO:0000313" key="17">
    <source>
        <dbReference type="WBParaSite" id="PTRK_0001541100.1"/>
    </source>
</evidence>
<keyword evidence="3 13" id="KW-0813">Transport</keyword>
<evidence type="ECO:0000256" key="9">
    <source>
        <dbReference type="ARBA" id="ARBA00023136"/>
    </source>
</evidence>
<keyword evidence="9 14" id="KW-0472">Membrane</keyword>
<dbReference type="GO" id="GO:0015280">
    <property type="term" value="F:ligand-gated sodium channel activity"/>
    <property type="evidence" value="ECO:0007669"/>
    <property type="project" value="TreeGrafter"/>
</dbReference>
<keyword evidence="6 14" id="KW-1133">Transmembrane helix</keyword>
<evidence type="ECO:0000256" key="11">
    <source>
        <dbReference type="ARBA" id="ARBA00023201"/>
    </source>
</evidence>